<keyword evidence="3" id="KW-1185">Reference proteome</keyword>
<dbReference type="PANTHER" id="PTHR43649">
    <property type="entry name" value="ARABINOSE-BINDING PROTEIN-RELATED"/>
    <property type="match status" value="1"/>
</dbReference>
<evidence type="ECO:0000313" key="3">
    <source>
        <dbReference type="Proteomes" id="UP001519887"/>
    </source>
</evidence>
<dbReference type="EMBL" id="JAHZIK010000356">
    <property type="protein sequence ID" value="MBW7455391.1"/>
    <property type="molecule type" value="Genomic_DNA"/>
</dbReference>
<dbReference type="PROSITE" id="PS51257">
    <property type="entry name" value="PROKAR_LIPOPROTEIN"/>
    <property type="match status" value="1"/>
</dbReference>
<reference evidence="2 3" key="1">
    <citation type="submission" date="2021-07" db="EMBL/GenBank/DDBJ databases">
        <title>Paenibacillus radiodurans sp. nov., isolated from the southeastern edge of Tengger Desert.</title>
        <authorList>
            <person name="Zhang G."/>
        </authorList>
    </citation>
    <scope>NUCLEOTIDE SEQUENCE [LARGE SCALE GENOMIC DNA]</scope>
    <source>
        <strain evidence="2 3">CCM 7311</strain>
    </source>
</reference>
<proteinExistence type="predicted"/>
<organism evidence="2 3">
    <name type="scientific">Paenibacillus sepulcri</name>
    <dbReference type="NCBI Taxonomy" id="359917"/>
    <lineage>
        <taxon>Bacteria</taxon>
        <taxon>Bacillati</taxon>
        <taxon>Bacillota</taxon>
        <taxon>Bacilli</taxon>
        <taxon>Bacillales</taxon>
        <taxon>Paenibacillaceae</taxon>
        <taxon>Paenibacillus</taxon>
    </lineage>
</organism>
<feature type="region of interest" description="Disordered" evidence="1">
    <location>
        <begin position="29"/>
        <end position="53"/>
    </location>
</feature>
<dbReference type="PANTHER" id="PTHR43649:SF12">
    <property type="entry name" value="DIACETYLCHITOBIOSE BINDING PROTEIN DASA"/>
    <property type="match status" value="1"/>
</dbReference>
<protein>
    <submittedName>
        <fullName evidence="2">Extracellular solute-binding protein</fullName>
    </submittedName>
</protein>
<evidence type="ECO:0000313" key="2">
    <source>
        <dbReference type="EMBL" id="MBW7455391.1"/>
    </source>
</evidence>
<accession>A0ABS7C3C3</accession>
<dbReference type="Gene3D" id="3.40.190.10">
    <property type="entry name" value="Periplasmic binding protein-like II"/>
    <property type="match status" value="2"/>
</dbReference>
<evidence type="ECO:0000256" key="1">
    <source>
        <dbReference type="SAM" id="MobiDB-lite"/>
    </source>
</evidence>
<dbReference type="SUPFAM" id="SSF53850">
    <property type="entry name" value="Periplasmic binding protein-like II"/>
    <property type="match status" value="1"/>
</dbReference>
<dbReference type="Proteomes" id="UP001519887">
    <property type="component" value="Unassembled WGS sequence"/>
</dbReference>
<sequence>MGGIWKKSSMVIVIMVLILSLIGCSSNSNNGTADEGSKNSNSESSTGGDAAGGSTEPVTLSIFGVVGSTVVNKPFQDDQVMAELEKRTGVKLDFTSELNVTDRAEKLAIMLAGNDLPDIVVYNSLTDSSKIQSANAAMPLDELVEKYGPNIKKNAGQAIELMKQASPDGKLYYLPGGIGNVQFSPLVNDNSWNIRWDLYKQLNYPKLETLDDLLNVLEQMQKLEPMNKDGKKNYGLGLNLSETWGQLMIDKAIANLQGFVQALPNDAYIDMNTGKLVPRISDPDNIFWKSMEFYNQAYRRGILDPESATLKYNTITEKYKTGRYFASTTHWSLGGADEQFITQGTPEKGFLPFMIDYNKQNIYVGQATYNGDQFQMFISKNCKNPEAAMKLIDYLYTNEGTELLTNGIEGVHYDMVNGVPIVKDEEIKAALADPNHFVQTGIHKYDHLRRYIPQNNPNGYPTEFRDVPETVAKVMTAAQKDFMEHYGYKTVTEAFTKVPTYVYDTSVLGSITTPAGSALQAKEQQLDAYLIANIAKVIFQKNDADYAKAKDKFLKDYEAKGAKEVFDYYVETYDKAMAQSKVQ</sequence>
<name>A0ABS7C3C3_9BACL</name>
<feature type="compositionally biased region" description="Low complexity" evidence="1">
    <location>
        <begin position="42"/>
        <end position="53"/>
    </location>
</feature>
<gene>
    <name evidence="2" type="ORF">K0U00_15300</name>
</gene>
<dbReference type="RefSeq" id="WP_210045326.1">
    <property type="nucleotide sequence ID" value="NZ_JBHLVU010000010.1"/>
</dbReference>
<dbReference type="InterPro" id="IPR050490">
    <property type="entry name" value="Bact_solute-bd_prot1"/>
</dbReference>
<comment type="caution">
    <text evidence="2">The sequence shown here is derived from an EMBL/GenBank/DDBJ whole genome shotgun (WGS) entry which is preliminary data.</text>
</comment>